<keyword evidence="2" id="KW-1185">Reference proteome</keyword>
<reference evidence="2" key="1">
    <citation type="submission" date="2010-06" db="EMBL/GenBank/DDBJ databases">
        <authorList>
            <person name="Jiang H."/>
            <person name="Abraham K."/>
            <person name="Ali S."/>
            <person name="Alsbrooks S.L."/>
            <person name="Anim B.N."/>
            <person name="Anosike U.S."/>
            <person name="Attaway T."/>
            <person name="Bandaranaike D.P."/>
            <person name="Battles P.K."/>
            <person name="Bell S.N."/>
            <person name="Bell A.V."/>
            <person name="Beltran B."/>
            <person name="Bickham C."/>
            <person name="Bustamante Y."/>
            <person name="Caleb T."/>
            <person name="Canada A."/>
            <person name="Cardenas V."/>
            <person name="Carter K."/>
            <person name="Chacko J."/>
            <person name="Chandrabose M.N."/>
            <person name="Chavez D."/>
            <person name="Chavez A."/>
            <person name="Chen L."/>
            <person name="Chu H.-S."/>
            <person name="Claassen K.J."/>
            <person name="Cockrell R."/>
            <person name="Collins M."/>
            <person name="Cooper J.A."/>
            <person name="Cree A."/>
            <person name="Curry S.M."/>
            <person name="Da Y."/>
            <person name="Dao M.D."/>
            <person name="Das B."/>
            <person name="Davila M.-L."/>
            <person name="Davy-Carroll L."/>
            <person name="Denson S."/>
            <person name="Dinh H."/>
            <person name="Ebong V.E."/>
            <person name="Edwards J.R."/>
            <person name="Egan A."/>
            <person name="El-Daye J."/>
            <person name="Escobedo L."/>
            <person name="Fernandez S."/>
            <person name="Fernando P.R."/>
            <person name="Flagg N."/>
            <person name="Forbes L.D."/>
            <person name="Fowler R.G."/>
            <person name="Fu Q."/>
            <person name="Gabisi R.A."/>
            <person name="Ganer J."/>
            <person name="Garbino Pronczuk A."/>
            <person name="Garcia R.M."/>
            <person name="Garner T."/>
            <person name="Garrett T.E."/>
            <person name="Gonzalez D.A."/>
            <person name="Hamid H."/>
            <person name="Hawkins E.S."/>
            <person name="Hirani K."/>
            <person name="Hogues M.E."/>
            <person name="Hollins B."/>
            <person name="Hsiao C.-H."/>
            <person name="Jabil R."/>
            <person name="James M.L."/>
            <person name="Jhangiani S.N."/>
            <person name="Johnson B."/>
            <person name="Johnson Q."/>
            <person name="Joshi V."/>
            <person name="Kalu J.B."/>
            <person name="Kam C."/>
            <person name="Kashfia A."/>
            <person name="Keebler J."/>
            <person name="Kisamo H."/>
            <person name="Kovar C.L."/>
            <person name="Lago L.A."/>
            <person name="Lai C.-Y."/>
            <person name="Laidlaw J."/>
            <person name="Lara F."/>
            <person name="Le T.-K."/>
            <person name="Lee S.L."/>
            <person name="Legall F.H."/>
            <person name="Lemon S.J."/>
            <person name="Lewis L.R."/>
            <person name="Li B."/>
            <person name="Liu Y."/>
            <person name="Liu Y.-S."/>
            <person name="Lopez J."/>
            <person name="Lozado R.J."/>
            <person name="Lu J."/>
            <person name="Madu R.C."/>
            <person name="Maheshwari M."/>
            <person name="Maheshwari R."/>
            <person name="Malloy K."/>
            <person name="Martinez E."/>
            <person name="Mathew T."/>
            <person name="Mercado I.C."/>
            <person name="Mercado C."/>
            <person name="Meyer B."/>
            <person name="Montgomery K."/>
            <person name="Morgan M.B."/>
            <person name="Munidasa M."/>
            <person name="Nazareth L.V."/>
            <person name="Nelson J."/>
            <person name="Ng B.M."/>
            <person name="Nguyen N.B."/>
            <person name="Nguyen P.Q."/>
            <person name="Nguyen T."/>
            <person name="Obregon M."/>
            <person name="Okwuonu G.O."/>
            <person name="Onwere C.G."/>
            <person name="Orozco G."/>
            <person name="Parra A."/>
            <person name="Patel S."/>
            <person name="Patil S."/>
            <person name="Perez A."/>
            <person name="Perez Y."/>
            <person name="Pham C."/>
            <person name="Primus E.L."/>
            <person name="Pu L.-L."/>
            <person name="Puazo M."/>
            <person name="Qin X."/>
            <person name="Quiroz J.B."/>
            <person name="Reese J."/>
            <person name="Richards S."/>
            <person name="Rives C.M."/>
            <person name="Robberts R."/>
            <person name="Ruiz S.J."/>
            <person name="Ruiz M.J."/>
            <person name="Santibanez J."/>
            <person name="Schneider B.W."/>
            <person name="Sisson I."/>
            <person name="Smith M."/>
            <person name="Sodergren E."/>
            <person name="Song X.-Z."/>
            <person name="Song B.B."/>
            <person name="Summersgill H."/>
            <person name="Thelus R."/>
            <person name="Thornton R.D."/>
            <person name="Trejos Z.Y."/>
            <person name="Usmani K."/>
            <person name="Vattathil S."/>
            <person name="Villasana D."/>
            <person name="Walker D.L."/>
            <person name="Wang S."/>
            <person name="Wang K."/>
            <person name="White C.S."/>
            <person name="Williams A.C."/>
            <person name="Williamson J."/>
            <person name="Wilson K."/>
            <person name="Woghiren I.O."/>
            <person name="Woodworth J.R."/>
            <person name="Worley K.C."/>
            <person name="Wright R.A."/>
            <person name="Wu W."/>
            <person name="Young L."/>
            <person name="Zhang L."/>
            <person name="Zhang J."/>
            <person name="Zhu Y."/>
            <person name="Muzny D.M."/>
            <person name="Weinstock G."/>
            <person name="Gibbs R.A."/>
        </authorList>
    </citation>
    <scope>NUCLEOTIDE SEQUENCE [LARGE SCALE GENOMIC DNA]</scope>
    <source>
        <strain evidence="2">LSR1</strain>
    </source>
</reference>
<protein>
    <submittedName>
        <fullName evidence="1">Uncharacterized protein</fullName>
    </submittedName>
</protein>
<reference evidence="1" key="2">
    <citation type="submission" date="2022-06" db="UniProtKB">
        <authorList>
            <consortium name="EnsemblMetazoa"/>
        </authorList>
    </citation>
    <scope>IDENTIFICATION</scope>
</reference>
<organism evidence="1 2">
    <name type="scientific">Acyrthosiphon pisum</name>
    <name type="common">Pea aphid</name>
    <dbReference type="NCBI Taxonomy" id="7029"/>
    <lineage>
        <taxon>Eukaryota</taxon>
        <taxon>Metazoa</taxon>
        <taxon>Ecdysozoa</taxon>
        <taxon>Arthropoda</taxon>
        <taxon>Hexapoda</taxon>
        <taxon>Insecta</taxon>
        <taxon>Pterygota</taxon>
        <taxon>Neoptera</taxon>
        <taxon>Paraneoptera</taxon>
        <taxon>Hemiptera</taxon>
        <taxon>Sternorrhyncha</taxon>
        <taxon>Aphidomorpha</taxon>
        <taxon>Aphidoidea</taxon>
        <taxon>Aphididae</taxon>
        <taxon>Macrosiphini</taxon>
        <taxon>Acyrthosiphon</taxon>
    </lineage>
</organism>
<evidence type="ECO:0000313" key="2">
    <source>
        <dbReference type="Proteomes" id="UP000007819"/>
    </source>
</evidence>
<dbReference type="EnsemblMetazoa" id="XM_003241567.4">
    <property type="protein sequence ID" value="XP_003241615.1"/>
    <property type="gene ID" value="LOC100574056"/>
</dbReference>
<dbReference type="OrthoDB" id="6605721at2759"/>
<proteinExistence type="predicted"/>
<accession>A0A8R1W9T3</accession>
<dbReference type="KEGG" id="api:100574056"/>
<name>A0A8R1W9T3_ACYPI</name>
<evidence type="ECO:0000313" key="1">
    <source>
        <dbReference type="EnsemblMetazoa" id="XP_003241615.1"/>
    </source>
</evidence>
<dbReference type="AlphaFoldDB" id="A0A8R1W9T3"/>
<dbReference type="Proteomes" id="UP000007819">
    <property type="component" value="Chromosome A1"/>
</dbReference>
<dbReference type="RefSeq" id="XP_003241615.1">
    <property type="nucleotide sequence ID" value="XM_003241567.3"/>
</dbReference>
<dbReference type="GeneID" id="100574056"/>
<sequence>MIKPTKVMGTNCMIRESLLKCINSCKQLKLQKIKSKTDKIRLLKTKMSVLNVKKRIKNYEAGENEKSCNYKPVDSSKRIIAKKIVKHCKIKTNEQFQCPNNMESKKKIKKIPSTIFSRKFSKYKDVQQKLKAKFKSNYNSSGKFDQSSTKYKAYVNKNKNKKNKSFLKYSMCSFGFNREILKKKRTVCPELPGKGTYNHRFAYDDALQLQRKGIEVDVLYKVKNKTDSIYVINGEFLWTKNKRSAISSKKPKAVLNTADKIRQEQKLTESLISLSLQEKAELAKMLKENARKKRLAKMVLLQKAEVEREKKLRLEEFIRKRDLENIEKDLRAKELSKMLTEKSLKKRANDQKRKQKQMEIDSSKYYDEMEKLRLLKLQKNIASINNNNDDTNTTNDKQAINHKNGYDGLKVITDSNIINDIGRWALQNDGVFNMSWLKIVARRIDSLDERVDTMYKNKWMQIAIDKVVDVMTEKKLMSDFYKKDLSHRKLLCNKSVQVSPSFVIKNKRMMKCCKRHTSISIRKSPKFSGCPGDGQGVRKLHKVIKTEGSYFQVISVDAFGSYCCKERMN</sequence>